<dbReference type="PANTHER" id="PTHR36932:SF1">
    <property type="entry name" value="CAPSULAR POLYSACCHARIDE BIOSYNTHESIS PROTEIN"/>
    <property type="match status" value="1"/>
</dbReference>
<dbReference type="EMBL" id="JALJXV010000014">
    <property type="protein sequence ID" value="MCP1677158.1"/>
    <property type="molecule type" value="Genomic_DNA"/>
</dbReference>
<name>A0AAE3G9T7_9GAMM</name>
<dbReference type="Gene3D" id="3.40.50.12780">
    <property type="entry name" value="N-terminal domain of ligase-like"/>
    <property type="match status" value="1"/>
</dbReference>
<proteinExistence type="predicted"/>
<dbReference type="InterPro" id="IPR042099">
    <property type="entry name" value="ANL_N_sf"/>
</dbReference>
<dbReference type="Proteomes" id="UP001205843">
    <property type="component" value="Unassembled WGS sequence"/>
</dbReference>
<evidence type="ECO:0000313" key="2">
    <source>
        <dbReference type="Proteomes" id="UP001205843"/>
    </source>
</evidence>
<dbReference type="EC" id="6.2.1.30" evidence="1"/>
<accession>A0AAE3G9T7</accession>
<comment type="caution">
    <text evidence="1">The sequence shown here is derived from an EMBL/GenBank/DDBJ whole genome shotgun (WGS) entry which is preliminary data.</text>
</comment>
<reference evidence="1" key="1">
    <citation type="submission" date="2022-03" db="EMBL/GenBank/DDBJ databases">
        <title>Genomic Encyclopedia of Type Strains, Phase III (KMG-III): the genomes of soil and plant-associated and newly described type strains.</title>
        <authorList>
            <person name="Whitman W."/>
        </authorList>
    </citation>
    <scope>NUCLEOTIDE SEQUENCE</scope>
    <source>
        <strain evidence="1">ANL 6-2</strain>
    </source>
</reference>
<dbReference type="PANTHER" id="PTHR36932">
    <property type="entry name" value="CAPSULAR POLYSACCHARIDE BIOSYNTHESIS PROTEIN"/>
    <property type="match status" value="1"/>
</dbReference>
<dbReference type="InterPro" id="IPR053158">
    <property type="entry name" value="CapK_Type1_Caps_Biosynth"/>
</dbReference>
<keyword evidence="1" id="KW-0436">Ligase</keyword>
<dbReference type="SUPFAM" id="SSF56801">
    <property type="entry name" value="Acetyl-CoA synthetase-like"/>
    <property type="match status" value="1"/>
</dbReference>
<gene>
    <name evidence="1" type="ORF">J2T57_004332</name>
</gene>
<dbReference type="AlphaFoldDB" id="A0AAE3G9T7"/>
<dbReference type="GO" id="GO:0047475">
    <property type="term" value="F:phenylacetate-CoA ligase activity"/>
    <property type="evidence" value="ECO:0007669"/>
    <property type="project" value="UniProtKB-EC"/>
</dbReference>
<dbReference type="RefSeq" id="WP_253485349.1">
    <property type="nucleotide sequence ID" value="NZ_JALJXV010000014.1"/>
</dbReference>
<protein>
    <submittedName>
        <fullName evidence="1">Phenylacetate-CoA ligase</fullName>
        <ecNumber evidence="1">6.2.1.30</ecNumber>
    </submittedName>
</protein>
<organism evidence="1 2">
    <name type="scientific">Natronocella acetinitrilica</name>
    <dbReference type="NCBI Taxonomy" id="414046"/>
    <lineage>
        <taxon>Bacteria</taxon>
        <taxon>Pseudomonadati</taxon>
        <taxon>Pseudomonadota</taxon>
        <taxon>Gammaproteobacteria</taxon>
        <taxon>Chromatiales</taxon>
        <taxon>Ectothiorhodospiraceae</taxon>
        <taxon>Natronocella</taxon>
    </lineage>
</organism>
<evidence type="ECO:0000313" key="1">
    <source>
        <dbReference type="EMBL" id="MCP1677158.1"/>
    </source>
</evidence>
<sequence>MTFYHWLYDIAAQAQRTPFRAELAAALQRQYWDRDQLICWQLDKLNRLLDHARRTTSNYASLPASPLTSLADLPSLPLLSKDVLRTKAASLTSPFAARAAVRKTTGGSTGAPVTLRKSRDGIAVELATAWRGMSWVGVHPGDRQARFWGVPHSTFGRLRAKVTDSLTNRVRCSAFAFTDADLGAYYRALKKTRPTYCYGYPSMLREFSSFIERNGLAPISSVRAVVTTAEPLRDRDRSVIERVLHAKVANEYGCGEVGTIAHECEHGELHINADALIVELLSSNGVPASPGEQGQIVVTDLNNFATPLIRYELQDYGMLSDHVCGCGRTLPVLRNVTGREYDMLLGRDGRKFHGEFFLYLFEDMKKSGLSVDAFRLTQMSMEDFDLELVVKSEADARHVYHRFVDELKQKIGNDVNVTLFRRHIIERERSGKLRVIRREKGFGEED</sequence>
<keyword evidence="2" id="KW-1185">Reference proteome</keyword>